<dbReference type="PANTHER" id="PTHR38389">
    <property type="entry name" value="DNA-DIRECTED RNA POLYMERASE SUBUNIT BETA"/>
    <property type="match status" value="1"/>
</dbReference>
<sequence>MELDKLVGKKMIVAHKSFFSSIIITTPSPYLNISRNGRKLKTTLAKKPDPVENLETQQQPILSLRVPSVFLARSAVAVLGLGFIDAGYSGDWSRIGVISRETEEFLKVAAYVVVPLSLFLIFSFSKEQEDA</sequence>
<organism evidence="2 3">
    <name type="scientific">Aquilegia coerulea</name>
    <name type="common">Rocky mountain columbine</name>
    <dbReference type="NCBI Taxonomy" id="218851"/>
    <lineage>
        <taxon>Eukaryota</taxon>
        <taxon>Viridiplantae</taxon>
        <taxon>Streptophyta</taxon>
        <taxon>Embryophyta</taxon>
        <taxon>Tracheophyta</taxon>
        <taxon>Spermatophyta</taxon>
        <taxon>Magnoliopsida</taxon>
        <taxon>Ranunculales</taxon>
        <taxon>Ranunculaceae</taxon>
        <taxon>Thalictroideae</taxon>
        <taxon>Aquilegia</taxon>
    </lineage>
</organism>
<gene>
    <name evidence="2" type="ORF">AQUCO_01600343v1</name>
</gene>
<dbReference type="Pfam" id="PF25397">
    <property type="entry name" value="DUF7887"/>
    <property type="match status" value="1"/>
</dbReference>
<dbReference type="OrthoDB" id="1937164at2759"/>
<reference evidence="2 3" key="1">
    <citation type="submission" date="2017-09" db="EMBL/GenBank/DDBJ databases">
        <title>WGS assembly of Aquilegia coerulea Goldsmith.</title>
        <authorList>
            <person name="Hodges S."/>
            <person name="Kramer E."/>
            <person name="Nordborg M."/>
            <person name="Tomkins J."/>
            <person name="Borevitz J."/>
            <person name="Derieg N."/>
            <person name="Yan J."/>
            <person name="Mihaltcheva S."/>
            <person name="Hayes R.D."/>
            <person name="Rokhsar D."/>
        </authorList>
    </citation>
    <scope>NUCLEOTIDE SEQUENCE [LARGE SCALE GENOMIC DNA]</scope>
    <source>
        <strain evidence="3">cv. Goldsmith</strain>
    </source>
</reference>
<feature type="domain" description="DUF7887" evidence="1">
    <location>
        <begin position="67"/>
        <end position="128"/>
    </location>
</feature>
<proteinExistence type="predicted"/>
<dbReference type="FunCoup" id="A0A2G5DR82">
    <property type="interactions" value="497"/>
</dbReference>
<name>A0A2G5DR82_AQUCA</name>
<dbReference type="STRING" id="218851.A0A2G5DR82"/>
<dbReference type="PANTHER" id="PTHR38389:SF1">
    <property type="entry name" value="DNA-DIRECTED RNA POLYMERASE SUBUNIT BETA"/>
    <property type="match status" value="1"/>
</dbReference>
<protein>
    <recommendedName>
        <fullName evidence="1">DUF7887 domain-containing protein</fullName>
    </recommendedName>
</protein>
<keyword evidence="3" id="KW-1185">Reference proteome</keyword>
<evidence type="ECO:0000259" key="1">
    <source>
        <dbReference type="Pfam" id="PF25397"/>
    </source>
</evidence>
<evidence type="ECO:0000313" key="2">
    <source>
        <dbReference type="EMBL" id="PIA46009.1"/>
    </source>
</evidence>
<dbReference type="AlphaFoldDB" id="A0A2G5DR82"/>
<dbReference type="InParanoid" id="A0A2G5DR82"/>
<dbReference type="Proteomes" id="UP000230069">
    <property type="component" value="Unassembled WGS sequence"/>
</dbReference>
<accession>A0A2G5DR82</accession>
<dbReference type="EMBL" id="KZ305033">
    <property type="protein sequence ID" value="PIA46009.1"/>
    <property type="molecule type" value="Genomic_DNA"/>
</dbReference>
<evidence type="ECO:0000313" key="3">
    <source>
        <dbReference type="Proteomes" id="UP000230069"/>
    </source>
</evidence>
<dbReference type="InterPro" id="IPR057209">
    <property type="entry name" value="DUF7887"/>
</dbReference>